<evidence type="ECO:0000313" key="3">
    <source>
        <dbReference type="Proteomes" id="UP000216020"/>
    </source>
</evidence>
<dbReference type="EMBL" id="NEVM01000002">
    <property type="protein sequence ID" value="OZI35110.1"/>
    <property type="molecule type" value="Genomic_DNA"/>
</dbReference>
<protein>
    <recommendedName>
        <fullName evidence="1">Amidohydrolase-related domain-containing protein</fullName>
    </recommendedName>
</protein>
<dbReference type="Proteomes" id="UP000216020">
    <property type="component" value="Unassembled WGS sequence"/>
</dbReference>
<feature type="domain" description="Amidohydrolase-related" evidence="1">
    <location>
        <begin position="6"/>
        <end position="281"/>
    </location>
</feature>
<accession>A0A261SE83</accession>
<dbReference type="PANTHER" id="PTHR35563:SF2">
    <property type="entry name" value="BARREL METAL-DEPENDENT HYDROLASE, PUTATIVE (AFU_ORTHOLOGUE AFUA_1G16240)-RELATED"/>
    <property type="match status" value="1"/>
</dbReference>
<dbReference type="GO" id="GO:0016787">
    <property type="term" value="F:hydrolase activity"/>
    <property type="evidence" value="ECO:0007669"/>
    <property type="project" value="InterPro"/>
</dbReference>
<dbReference type="InterPro" id="IPR052358">
    <property type="entry name" value="Aro_Compnd_Degr_Hydrolases"/>
</dbReference>
<keyword evidence="3" id="KW-1185">Reference proteome</keyword>
<name>A0A261SE83_9BORD</name>
<proteinExistence type="predicted"/>
<dbReference type="PANTHER" id="PTHR35563">
    <property type="entry name" value="BARREL METAL-DEPENDENT HYDROLASE, PUTATIVE (AFU_ORTHOLOGUE AFUA_1G16240)-RELATED"/>
    <property type="match status" value="1"/>
</dbReference>
<dbReference type="InterPro" id="IPR032466">
    <property type="entry name" value="Metal_Hydrolase"/>
</dbReference>
<organism evidence="2 3">
    <name type="scientific">Bordetella genomosp. 10</name>
    <dbReference type="NCBI Taxonomy" id="1416804"/>
    <lineage>
        <taxon>Bacteria</taxon>
        <taxon>Pseudomonadati</taxon>
        <taxon>Pseudomonadota</taxon>
        <taxon>Betaproteobacteria</taxon>
        <taxon>Burkholderiales</taxon>
        <taxon>Alcaligenaceae</taxon>
        <taxon>Bordetella</taxon>
    </lineage>
</organism>
<dbReference type="InterPro" id="IPR006680">
    <property type="entry name" value="Amidohydro-rel"/>
</dbReference>
<reference evidence="3" key="1">
    <citation type="submission" date="2017-05" db="EMBL/GenBank/DDBJ databases">
        <title>Complete and WGS of Bordetella genogroups.</title>
        <authorList>
            <person name="Spilker T."/>
            <person name="Lipuma J."/>
        </authorList>
    </citation>
    <scope>NUCLEOTIDE SEQUENCE [LARGE SCALE GENOMIC DNA]</scope>
    <source>
        <strain evidence="3">AU16122</strain>
    </source>
</reference>
<gene>
    <name evidence="2" type="ORF">CAL29_15495</name>
</gene>
<comment type="caution">
    <text evidence="2">The sequence shown here is derived from an EMBL/GenBank/DDBJ whole genome shotgun (WGS) entry which is preliminary data.</text>
</comment>
<dbReference type="OrthoDB" id="9787654at2"/>
<dbReference type="Pfam" id="PF04909">
    <property type="entry name" value="Amidohydro_2"/>
    <property type="match status" value="1"/>
</dbReference>
<evidence type="ECO:0000313" key="2">
    <source>
        <dbReference type="EMBL" id="OZI35110.1"/>
    </source>
</evidence>
<dbReference type="SUPFAM" id="SSF51556">
    <property type="entry name" value="Metallo-dependent hydrolases"/>
    <property type="match status" value="1"/>
</dbReference>
<evidence type="ECO:0000259" key="1">
    <source>
        <dbReference type="Pfam" id="PF04909"/>
    </source>
</evidence>
<sequence>MPAGACDCHVHVVGDPAAYPMLPDRPYTAGPATVADLRAHMARLGLARAVIVQPSFYGTDNRLLADSLAAMRGDGRGIAVLAEDVSDAALQELHEAGVRGVRVNLESVGASDPETVARAFGAWAGRLRGQGWHIQVYASLDAIAAAAPRLRGLGVPVVLDHFAMIPGRLPLDDARVRAVLDLVGGGAAYVKLSGSYRMDQGATAAQVAALARAFLDANPERAVWASDWPHTNRAPGKLPTEVSPYRDIDPRRLREEIDAWLPEAALREQVLVRNPSRLYGF</sequence>
<dbReference type="AlphaFoldDB" id="A0A261SE83"/>
<dbReference type="Gene3D" id="3.20.20.140">
    <property type="entry name" value="Metal-dependent hydrolases"/>
    <property type="match status" value="1"/>
</dbReference>